<keyword evidence="2 4" id="KW-1133">Transmembrane helix</keyword>
<dbReference type="STRING" id="667725.A0A0L0FA29"/>
<evidence type="ECO:0000256" key="4">
    <source>
        <dbReference type="SAM" id="Phobius"/>
    </source>
</evidence>
<dbReference type="GO" id="GO:0016020">
    <property type="term" value="C:membrane"/>
    <property type="evidence" value="ECO:0007669"/>
    <property type="project" value="InterPro"/>
</dbReference>
<dbReference type="GO" id="GO:0140359">
    <property type="term" value="F:ABC-type transporter activity"/>
    <property type="evidence" value="ECO:0007669"/>
    <property type="project" value="InterPro"/>
</dbReference>
<gene>
    <name evidence="6" type="ORF">SARC_14455</name>
</gene>
<dbReference type="InterPro" id="IPR011527">
    <property type="entry name" value="ABC1_TM_dom"/>
</dbReference>
<dbReference type="PROSITE" id="PS50929">
    <property type="entry name" value="ABC_TM1F"/>
    <property type="match status" value="1"/>
</dbReference>
<dbReference type="RefSeq" id="XP_014146885.1">
    <property type="nucleotide sequence ID" value="XM_014291410.1"/>
</dbReference>
<dbReference type="Gene3D" id="1.20.1560.10">
    <property type="entry name" value="ABC transporter type 1, transmembrane domain"/>
    <property type="match status" value="1"/>
</dbReference>
<evidence type="ECO:0000313" key="6">
    <source>
        <dbReference type="EMBL" id="KNC72983.1"/>
    </source>
</evidence>
<dbReference type="AlphaFoldDB" id="A0A0L0FA29"/>
<sequence length="160" mass="18416">MEYHRLSTEVAGQQNGMDPKSGLQRNYQRVKLLLPFVWPASSFVLQLRVVGALTLLVLGRVVNLYVPIYYKRIVDHLTARAGVTISVPFGLILMYGFLRLLQGNAGLNNLRQLVWIKVTQYTSKKMKVRVFEHLHSLSLHWHLNRQTGATLRIMDRGYVQ</sequence>
<reference evidence="6 7" key="1">
    <citation type="submission" date="2011-02" db="EMBL/GenBank/DDBJ databases">
        <title>The Genome Sequence of Sphaeroforma arctica JP610.</title>
        <authorList>
            <consortium name="The Broad Institute Genome Sequencing Platform"/>
            <person name="Russ C."/>
            <person name="Cuomo C."/>
            <person name="Young S.K."/>
            <person name="Zeng Q."/>
            <person name="Gargeya S."/>
            <person name="Alvarado L."/>
            <person name="Berlin A."/>
            <person name="Chapman S.B."/>
            <person name="Chen Z."/>
            <person name="Freedman E."/>
            <person name="Gellesch M."/>
            <person name="Goldberg J."/>
            <person name="Griggs A."/>
            <person name="Gujja S."/>
            <person name="Heilman E."/>
            <person name="Heiman D."/>
            <person name="Howarth C."/>
            <person name="Mehta T."/>
            <person name="Neiman D."/>
            <person name="Pearson M."/>
            <person name="Roberts A."/>
            <person name="Saif S."/>
            <person name="Shea T."/>
            <person name="Shenoy N."/>
            <person name="Sisk P."/>
            <person name="Stolte C."/>
            <person name="Sykes S."/>
            <person name="White J."/>
            <person name="Yandava C."/>
            <person name="Burger G."/>
            <person name="Gray M.W."/>
            <person name="Holland P.W.H."/>
            <person name="King N."/>
            <person name="Lang F.B.F."/>
            <person name="Roger A.J."/>
            <person name="Ruiz-Trillo I."/>
            <person name="Haas B."/>
            <person name="Nusbaum C."/>
            <person name="Birren B."/>
        </authorList>
    </citation>
    <scope>NUCLEOTIDE SEQUENCE [LARGE SCALE GENOMIC DNA]</scope>
    <source>
        <strain evidence="6 7">JP610</strain>
    </source>
</reference>
<feature type="domain" description="ABC transmembrane type-1" evidence="5">
    <location>
        <begin position="50"/>
        <end position="154"/>
    </location>
</feature>
<organism evidence="6 7">
    <name type="scientific">Sphaeroforma arctica JP610</name>
    <dbReference type="NCBI Taxonomy" id="667725"/>
    <lineage>
        <taxon>Eukaryota</taxon>
        <taxon>Ichthyosporea</taxon>
        <taxon>Ichthyophonida</taxon>
        <taxon>Sphaeroforma</taxon>
    </lineage>
</organism>
<protein>
    <recommendedName>
        <fullName evidence="5">ABC transmembrane type-1 domain-containing protein</fullName>
    </recommendedName>
</protein>
<feature type="transmembrane region" description="Helical" evidence="4">
    <location>
        <begin position="77"/>
        <end position="98"/>
    </location>
</feature>
<dbReference type="Pfam" id="PF00664">
    <property type="entry name" value="ABC_membrane"/>
    <property type="match status" value="1"/>
</dbReference>
<proteinExistence type="predicted"/>
<dbReference type="Proteomes" id="UP000054560">
    <property type="component" value="Unassembled WGS sequence"/>
</dbReference>
<evidence type="ECO:0000256" key="1">
    <source>
        <dbReference type="ARBA" id="ARBA00022692"/>
    </source>
</evidence>
<dbReference type="SUPFAM" id="SSF90123">
    <property type="entry name" value="ABC transporter transmembrane region"/>
    <property type="match status" value="1"/>
</dbReference>
<evidence type="ECO:0000313" key="7">
    <source>
        <dbReference type="Proteomes" id="UP000054560"/>
    </source>
</evidence>
<evidence type="ECO:0000256" key="2">
    <source>
        <dbReference type="ARBA" id="ARBA00022989"/>
    </source>
</evidence>
<dbReference type="eggNOG" id="KOG0056">
    <property type="taxonomic scope" value="Eukaryota"/>
</dbReference>
<feature type="transmembrane region" description="Helical" evidence="4">
    <location>
        <begin position="32"/>
        <end position="57"/>
    </location>
</feature>
<dbReference type="GeneID" id="25914959"/>
<keyword evidence="1 4" id="KW-0812">Transmembrane</keyword>
<evidence type="ECO:0000256" key="3">
    <source>
        <dbReference type="ARBA" id="ARBA00023136"/>
    </source>
</evidence>
<keyword evidence="3 4" id="KW-0472">Membrane</keyword>
<accession>A0A0L0FA29</accession>
<name>A0A0L0FA29_9EUKA</name>
<dbReference type="GO" id="GO:0005524">
    <property type="term" value="F:ATP binding"/>
    <property type="evidence" value="ECO:0007669"/>
    <property type="project" value="InterPro"/>
</dbReference>
<dbReference type="OrthoDB" id="6500128at2759"/>
<keyword evidence="7" id="KW-1185">Reference proteome</keyword>
<dbReference type="EMBL" id="KQ246248">
    <property type="protein sequence ID" value="KNC72983.1"/>
    <property type="molecule type" value="Genomic_DNA"/>
</dbReference>
<evidence type="ECO:0000259" key="5">
    <source>
        <dbReference type="PROSITE" id="PS50929"/>
    </source>
</evidence>
<dbReference type="InterPro" id="IPR036640">
    <property type="entry name" value="ABC1_TM_sf"/>
</dbReference>